<protein>
    <submittedName>
        <fullName evidence="2">Unannotated protein</fullName>
    </submittedName>
</protein>
<keyword evidence="1" id="KW-1133">Transmembrane helix</keyword>
<evidence type="ECO:0000256" key="1">
    <source>
        <dbReference type="SAM" id="Phobius"/>
    </source>
</evidence>
<feature type="transmembrane region" description="Helical" evidence="1">
    <location>
        <begin position="69"/>
        <end position="90"/>
    </location>
</feature>
<proteinExistence type="predicted"/>
<name>A0A6J7JH15_9ZZZZ</name>
<organism evidence="2">
    <name type="scientific">freshwater metagenome</name>
    <dbReference type="NCBI Taxonomy" id="449393"/>
    <lineage>
        <taxon>unclassified sequences</taxon>
        <taxon>metagenomes</taxon>
        <taxon>ecological metagenomes</taxon>
    </lineage>
</organism>
<keyword evidence="1" id="KW-0812">Transmembrane</keyword>
<reference evidence="2" key="1">
    <citation type="submission" date="2020-05" db="EMBL/GenBank/DDBJ databases">
        <authorList>
            <person name="Chiriac C."/>
            <person name="Salcher M."/>
            <person name="Ghai R."/>
            <person name="Kavagutti S V."/>
        </authorList>
    </citation>
    <scope>NUCLEOTIDE SEQUENCE</scope>
</reference>
<keyword evidence="1" id="KW-0472">Membrane</keyword>
<feature type="transmembrane region" description="Helical" evidence="1">
    <location>
        <begin position="38"/>
        <end position="57"/>
    </location>
</feature>
<sequence>MSAIDVSRQVSTRRLLFAAAVVCAVAALVLYATALSRAVGVVLVGLVLVLVISALIYPTMGSTGRRVIAALLLALVGTLAVLGLATLIYAKLLTSDTSV</sequence>
<dbReference type="AlphaFoldDB" id="A0A6J7JH15"/>
<gene>
    <name evidence="2" type="ORF">UFOPK3773_00943</name>
</gene>
<accession>A0A6J7JH15</accession>
<evidence type="ECO:0000313" key="2">
    <source>
        <dbReference type="EMBL" id="CAB4942586.1"/>
    </source>
</evidence>
<feature type="transmembrane region" description="Helical" evidence="1">
    <location>
        <begin position="15"/>
        <end position="32"/>
    </location>
</feature>
<dbReference type="EMBL" id="CAFBNF010000090">
    <property type="protein sequence ID" value="CAB4942586.1"/>
    <property type="molecule type" value="Genomic_DNA"/>
</dbReference>